<comment type="caution">
    <text evidence="1">The sequence shown here is derived from an EMBL/GenBank/DDBJ whole genome shotgun (WGS) entry which is preliminary data.</text>
</comment>
<accession>A0ACC5QYE2</accession>
<gene>
    <name evidence="1" type="ORF">JHL16_03330</name>
</gene>
<sequence>MFTRAGLAALTMFAFTTLAKADGEIDKLMTAGDKARLADFDKVRAEAIAEAKKGGAPTDVKTLDAILAGKALSFSGKFDLTGNWQCRTIKLGGRPALTIYGWFKCRVTDDGSGWRLEKLTGSQRTSGAFYTDSDTKLTYLGAGHYSDEKPRRYRADPDRDEVAYAVRAGEKRVRLEFPSPKYESKFDIIELKR</sequence>
<organism evidence="1 2">
    <name type="scientific">Taklimakanibacter albus</name>
    <dbReference type="NCBI Taxonomy" id="2800327"/>
    <lineage>
        <taxon>Bacteria</taxon>
        <taxon>Pseudomonadati</taxon>
        <taxon>Pseudomonadota</taxon>
        <taxon>Alphaproteobacteria</taxon>
        <taxon>Hyphomicrobiales</taxon>
        <taxon>Aestuariivirgaceae</taxon>
        <taxon>Taklimakanibacter</taxon>
    </lineage>
</organism>
<keyword evidence="2" id="KW-1185">Reference proteome</keyword>
<proteinExistence type="predicted"/>
<dbReference type="EMBL" id="JAENHL010000004">
    <property type="protein sequence ID" value="MBK1865372.1"/>
    <property type="molecule type" value="Genomic_DNA"/>
</dbReference>
<evidence type="ECO:0000313" key="2">
    <source>
        <dbReference type="Proteomes" id="UP000616151"/>
    </source>
</evidence>
<name>A0ACC5QYE2_9HYPH</name>
<dbReference type="Proteomes" id="UP000616151">
    <property type="component" value="Unassembled WGS sequence"/>
</dbReference>
<evidence type="ECO:0000313" key="1">
    <source>
        <dbReference type="EMBL" id="MBK1865372.1"/>
    </source>
</evidence>
<reference evidence="1" key="1">
    <citation type="submission" date="2021-01" db="EMBL/GenBank/DDBJ databases">
        <authorList>
            <person name="Sun Q."/>
        </authorList>
    </citation>
    <scope>NUCLEOTIDE SEQUENCE</scope>
    <source>
        <strain evidence="1">YIM B02566</strain>
    </source>
</reference>
<protein>
    <submittedName>
        <fullName evidence="1">DUF4893 domain-containing protein</fullName>
    </submittedName>
</protein>